<organism evidence="1 2">
    <name type="scientific">Entomophthora muscae</name>
    <dbReference type="NCBI Taxonomy" id="34485"/>
    <lineage>
        <taxon>Eukaryota</taxon>
        <taxon>Fungi</taxon>
        <taxon>Fungi incertae sedis</taxon>
        <taxon>Zoopagomycota</taxon>
        <taxon>Entomophthoromycotina</taxon>
        <taxon>Entomophthoromycetes</taxon>
        <taxon>Entomophthorales</taxon>
        <taxon>Entomophthoraceae</taxon>
        <taxon>Entomophthora</taxon>
    </lineage>
</organism>
<dbReference type="EMBL" id="QTSX02006171">
    <property type="protein sequence ID" value="KAJ9055905.1"/>
    <property type="molecule type" value="Genomic_DNA"/>
</dbReference>
<evidence type="ECO:0000313" key="2">
    <source>
        <dbReference type="Proteomes" id="UP001165960"/>
    </source>
</evidence>
<keyword evidence="2" id="KW-1185">Reference proteome</keyword>
<name>A0ACC2S0R6_9FUNG</name>
<accession>A0ACC2S0R6</accession>
<gene>
    <name evidence="1" type="ORF">DSO57_1038467</name>
</gene>
<evidence type="ECO:0000313" key="1">
    <source>
        <dbReference type="EMBL" id="KAJ9055905.1"/>
    </source>
</evidence>
<proteinExistence type="predicted"/>
<comment type="caution">
    <text evidence="1">The sequence shown here is derived from an EMBL/GenBank/DDBJ whole genome shotgun (WGS) entry which is preliminary data.</text>
</comment>
<dbReference type="Proteomes" id="UP001165960">
    <property type="component" value="Unassembled WGS sequence"/>
</dbReference>
<sequence length="84" mass="9412">MLEIPPTFPLPTVPPAQYFILRLANQAVPHTWSWRSLATAINYLARIALIVYLAFQARPASPVGVQLDSDMGHDNSRECPNHFP</sequence>
<protein>
    <submittedName>
        <fullName evidence="1">Uncharacterized protein</fullName>
    </submittedName>
</protein>
<reference evidence="1" key="1">
    <citation type="submission" date="2022-04" db="EMBL/GenBank/DDBJ databases">
        <title>Genome of the entomopathogenic fungus Entomophthora muscae.</title>
        <authorList>
            <person name="Elya C."/>
            <person name="Lovett B.R."/>
            <person name="Lee E."/>
            <person name="Macias A.M."/>
            <person name="Hajek A.E."/>
            <person name="De Bivort B.L."/>
            <person name="Kasson M.T."/>
            <person name="De Fine Licht H.H."/>
            <person name="Stajich J.E."/>
        </authorList>
    </citation>
    <scope>NUCLEOTIDE SEQUENCE</scope>
    <source>
        <strain evidence="1">Berkeley</strain>
    </source>
</reference>